<dbReference type="EMBL" id="LR699554">
    <property type="protein sequence ID" value="VVD32490.1"/>
    <property type="molecule type" value="Genomic_DNA"/>
</dbReference>
<gene>
    <name evidence="2" type="ORF">PDMSB3_1199</name>
</gene>
<dbReference type="KEGG" id="pdio:PDMSB3_1199.1"/>
<proteinExistence type="predicted"/>
<evidence type="ECO:0000256" key="1">
    <source>
        <dbReference type="SAM" id="MobiDB-lite"/>
    </source>
</evidence>
<organism evidence="2 3">
    <name type="scientific">Paraburkholderia dioscoreae</name>
    <dbReference type="NCBI Taxonomy" id="2604047"/>
    <lineage>
        <taxon>Bacteria</taxon>
        <taxon>Pseudomonadati</taxon>
        <taxon>Pseudomonadota</taxon>
        <taxon>Betaproteobacteria</taxon>
        <taxon>Burkholderiales</taxon>
        <taxon>Burkholderiaceae</taxon>
        <taxon>Paraburkholderia</taxon>
    </lineage>
</organism>
<feature type="compositionally biased region" description="Basic and acidic residues" evidence="1">
    <location>
        <begin position="18"/>
        <end position="32"/>
    </location>
</feature>
<reference evidence="2 3" key="1">
    <citation type="submission" date="2019-08" db="EMBL/GenBank/DDBJ databases">
        <authorList>
            <person name="Herpell B J."/>
        </authorList>
    </citation>
    <scope>NUCLEOTIDE SEQUENCE [LARGE SCALE GENOMIC DNA]</scope>
    <source>
        <strain evidence="3">Msb3</strain>
    </source>
</reference>
<feature type="region of interest" description="Disordered" evidence="1">
    <location>
        <begin position="1"/>
        <end position="37"/>
    </location>
</feature>
<protein>
    <submittedName>
        <fullName evidence="2">Uncharacterized protein</fullName>
    </submittedName>
</protein>
<dbReference type="Proteomes" id="UP000325811">
    <property type="component" value="Chromosome II"/>
</dbReference>
<dbReference type="AlphaFoldDB" id="A0A5Q4ZTB6"/>
<accession>A0A5Q4ZTB6</accession>
<keyword evidence="3" id="KW-1185">Reference proteome</keyword>
<evidence type="ECO:0000313" key="3">
    <source>
        <dbReference type="Proteomes" id="UP000325811"/>
    </source>
</evidence>
<sequence length="103" mass="11369">MNLARDTGASVPMGTGANRREPGARAKPRGAERQGLSAWHSAMRNSLRLYCNKWVWVLRRAPPPEGKTATEKGWRGNLADQAIGRIEARRVLLLLSKIVIPGK</sequence>
<evidence type="ECO:0000313" key="2">
    <source>
        <dbReference type="EMBL" id="VVD32490.1"/>
    </source>
</evidence>
<name>A0A5Q4ZTB6_9BURK</name>